<evidence type="ECO:0000313" key="1">
    <source>
        <dbReference type="EMBL" id="KIM28573.1"/>
    </source>
</evidence>
<proteinExistence type="predicted"/>
<name>A0A0C2WQW1_SERVB</name>
<reference evidence="2" key="2">
    <citation type="submission" date="2015-01" db="EMBL/GenBank/DDBJ databases">
        <title>Evolutionary Origins and Diversification of the Mycorrhizal Mutualists.</title>
        <authorList>
            <consortium name="DOE Joint Genome Institute"/>
            <consortium name="Mycorrhizal Genomics Consortium"/>
            <person name="Kohler A."/>
            <person name="Kuo A."/>
            <person name="Nagy L.G."/>
            <person name="Floudas D."/>
            <person name="Copeland A."/>
            <person name="Barry K.W."/>
            <person name="Cichocki N."/>
            <person name="Veneault-Fourrey C."/>
            <person name="LaButti K."/>
            <person name="Lindquist E.A."/>
            <person name="Lipzen A."/>
            <person name="Lundell T."/>
            <person name="Morin E."/>
            <person name="Murat C."/>
            <person name="Riley R."/>
            <person name="Ohm R."/>
            <person name="Sun H."/>
            <person name="Tunlid A."/>
            <person name="Henrissat B."/>
            <person name="Grigoriev I.V."/>
            <person name="Hibbett D.S."/>
            <person name="Martin F."/>
        </authorList>
    </citation>
    <scope>NUCLEOTIDE SEQUENCE [LARGE SCALE GENOMIC DNA]</scope>
    <source>
        <strain evidence="2">MAFF 305830</strain>
    </source>
</reference>
<dbReference type="EMBL" id="KN824292">
    <property type="protein sequence ID" value="KIM28573.1"/>
    <property type="molecule type" value="Genomic_DNA"/>
</dbReference>
<dbReference type="HOGENOM" id="CLU_3070155_0_0_1"/>
<dbReference type="AlphaFoldDB" id="A0A0C2WQW1"/>
<sequence>MFLLSLVAGRPAFVTGLANYFCTIAGREEALVDFSALIALTPPTRHSTHAKAA</sequence>
<dbReference type="Proteomes" id="UP000054097">
    <property type="component" value="Unassembled WGS sequence"/>
</dbReference>
<accession>A0A0C2WQW1</accession>
<evidence type="ECO:0000313" key="2">
    <source>
        <dbReference type="Proteomes" id="UP000054097"/>
    </source>
</evidence>
<reference evidence="1 2" key="1">
    <citation type="submission" date="2014-04" db="EMBL/GenBank/DDBJ databases">
        <authorList>
            <consortium name="DOE Joint Genome Institute"/>
            <person name="Kuo A."/>
            <person name="Zuccaro A."/>
            <person name="Kohler A."/>
            <person name="Nagy L.G."/>
            <person name="Floudas D."/>
            <person name="Copeland A."/>
            <person name="Barry K.W."/>
            <person name="Cichocki N."/>
            <person name="Veneault-Fourrey C."/>
            <person name="LaButti K."/>
            <person name="Lindquist E.A."/>
            <person name="Lipzen A."/>
            <person name="Lundell T."/>
            <person name="Morin E."/>
            <person name="Murat C."/>
            <person name="Sun H."/>
            <person name="Tunlid A."/>
            <person name="Henrissat B."/>
            <person name="Grigoriev I.V."/>
            <person name="Hibbett D.S."/>
            <person name="Martin F."/>
            <person name="Nordberg H.P."/>
            <person name="Cantor M.N."/>
            <person name="Hua S.X."/>
        </authorList>
    </citation>
    <scope>NUCLEOTIDE SEQUENCE [LARGE SCALE GENOMIC DNA]</scope>
    <source>
        <strain evidence="1 2">MAFF 305830</strain>
    </source>
</reference>
<organism evidence="1 2">
    <name type="scientific">Serendipita vermifera MAFF 305830</name>
    <dbReference type="NCBI Taxonomy" id="933852"/>
    <lineage>
        <taxon>Eukaryota</taxon>
        <taxon>Fungi</taxon>
        <taxon>Dikarya</taxon>
        <taxon>Basidiomycota</taxon>
        <taxon>Agaricomycotina</taxon>
        <taxon>Agaricomycetes</taxon>
        <taxon>Sebacinales</taxon>
        <taxon>Serendipitaceae</taxon>
        <taxon>Serendipita</taxon>
    </lineage>
</organism>
<gene>
    <name evidence="1" type="ORF">M408DRAFT_329351</name>
</gene>
<protein>
    <submittedName>
        <fullName evidence="1">Uncharacterized protein</fullName>
    </submittedName>
</protein>
<keyword evidence="2" id="KW-1185">Reference proteome</keyword>